<evidence type="ECO:0000256" key="1">
    <source>
        <dbReference type="ARBA" id="ARBA00004651"/>
    </source>
</evidence>
<feature type="transmembrane region" description="Helical" evidence="10">
    <location>
        <begin position="332"/>
        <end position="352"/>
    </location>
</feature>
<feature type="transmembrane region" description="Helical" evidence="10">
    <location>
        <begin position="58"/>
        <end position="80"/>
    </location>
</feature>
<evidence type="ECO:0000256" key="5">
    <source>
        <dbReference type="ARBA" id="ARBA00022725"/>
    </source>
</evidence>
<dbReference type="PANTHER" id="PTHR21137">
    <property type="entry name" value="ODORANT RECEPTOR"/>
    <property type="match status" value="1"/>
</dbReference>
<dbReference type="AlphaFoldDB" id="A0AAV1J195"/>
<evidence type="ECO:0000256" key="8">
    <source>
        <dbReference type="ARBA" id="ARBA00023170"/>
    </source>
</evidence>
<dbReference type="PANTHER" id="PTHR21137:SF35">
    <property type="entry name" value="ODORANT RECEPTOR 19A-RELATED"/>
    <property type="match status" value="1"/>
</dbReference>
<evidence type="ECO:0000256" key="6">
    <source>
        <dbReference type="ARBA" id="ARBA00022989"/>
    </source>
</evidence>
<comment type="similarity">
    <text evidence="10">Belongs to the insect chemoreceptor superfamily. Heteromeric odorant receptor channel (TC 1.A.69) family.</text>
</comment>
<keyword evidence="7 10" id="KW-0472">Membrane</keyword>
<evidence type="ECO:0000313" key="12">
    <source>
        <dbReference type="Proteomes" id="UP001497472"/>
    </source>
</evidence>
<evidence type="ECO:0000256" key="10">
    <source>
        <dbReference type="RuleBase" id="RU351113"/>
    </source>
</evidence>
<keyword evidence="3 10" id="KW-0716">Sensory transduction</keyword>
<feature type="transmembrane region" description="Helical" evidence="10">
    <location>
        <begin position="296"/>
        <end position="320"/>
    </location>
</feature>
<sequence length="479" mass="55427">MKILPQLSRGKLSILKPYLPYGVVESWDDLNPKLYHAVHIYWLKFYGMWYNRHSPRCLYFWSQIIYTMIVLWLVCLLPAVGEIEYLLRRKDNVGEIAEGLYLFLSEMYTYFKVAVFWLNKRKILSLLKYLHCKEFEPDELEHREILRDSIKTSRFVMTSYSTMCVGAVSVAMIMPLAENFEILPTNVEYTYIDVDKAPTYPILYLHHVYYKPATCIIDGVMDTLLAAFVVCAIGQIKILAFNLRNFEEIAMRRRKRAIAQRQFCGEHRQHYIRLVLKKCILHYNAIIKYVSMIESAFSLASALQFMLSVMVLCLVGIRFLSIENPRSHPIQIVWMAIYLACMLIEVFILCWFGNELILKSLELSMAAYDGPWMKLDPKTTMLIIVFMERCKRPLRVTAGKIFTLSLDTYTNIPCPGSRVKTSTVASEDSNCQYGRTSGGGKPQGRSSWTLMEGSGNHQYLSEALGNTLQFGSPKDYHSY</sequence>
<keyword evidence="5 10" id="KW-0552">Olfaction</keyword>
<proteinExistence type="inferred from homology"/>
<accession>A0AAV1J195</accession>
<comment type="subcellular location">
    <subcellularLocation>
        <location evidence="1 10">Cell membrane</location>
        <topology evidence="1 10">Multi-pass membrane protein</topology>
    </subcellularLocation>
</comment>
<feature type="transmembrane region" description="Helical" evidence="10">
    <location>
        <begin position="100"/>
        <end position="118"/>
    </location>
</feature>
<keyword evidence="9 10" id="KW-0807">Transducer</keyword>
<evidence type="ECO:0000256" key="2">
    <source>
        <dbReference type="ARBA" id="ARBA00022475"/>
    </source>
</evidence>
<organism evidence="11 12">
    <name type="scientific">Leptosia nina</name>
    <dbReference type="NCBI Taxonomy" id="320188"/>
    <lineage>
        <taxon>Eukaryota</taxon>
        <taxon>Metazoa</taxon>
        <taxon>Ecdysozoa</taxon>
        <taxon>Arthropoda</taxon>
        <taxon>Hexapoda</taxon>
        <taxon>Insecta</taxon>
        <taxon>Pterygota</taxon>
        <taxon>Neoptera</taxon>
        <taxon>Endopterygota</taxon>
        <taxon>Lepidoptera</taxon>
        <taxon>Glossata</taxon>
        <taxon>Ditrysia</taxon>
        <taxon>Papilionoidea</taxon>
        <taxon>Pieridae</taxon>
        <taxon>Pierinae</taxon>
        <taxon>Leptosia</taxon>
    </lineage>
</organism>
<dbReference type="GO" id="GO:0004984">
    <property type="term" value="F:olfactory receptor activity"/>
    <property type="evidence" value="ECO:0007669"/>
    <property type="project" value="InterPro"/>
</dbReference>
<dbReference type="GO" id="GO:0005549">
    <property type="term" value="F:odorant binding"/>
    <property type="evidence" value="ECO:0007669"/>
    <property type="project" value="InterPro"/>
</dbReference>
<comment type="caution">
    <text evidence="10">Lacks conserved residue(s) required for the propagation of feature annotation.</text>
</comment>
<dbReference type="Proteomes" id="UP001497472">
    <property type="component" value="Unassembled WGS sequence"/>
</dbReference>
<protein>
    <recommendedName>
        <fullName evidence="10">Odorant receptor</fullName>
    </recommendedName>
</protein>
<keyword evidence="8 10" id="KW-0675">Receptor</keyword>
<keyword evidence="2" id="KW-1003">Cell membrane</keyword>
<evidence type="ECO:0000256" key="7">
    <source>
        <dbReference type="ARBA" id="ARBA00023136"/>
    </source>
</evidence>
<dbReference type="EMBL" id="CAVLEF010000003">
    <property type="protein sequence ID" value="CAK1542133.1"/>
    <property type="molecule type" value="Genomic_DNA"/>
</dbReference>
<dbReference type="GO" id="GO:0007165">
    <property type="term" value="P:signal transduction"/>
    <property type="evidence" value="ECO:0007669"/>
    <property type="project" value="UniProtKB-KW"/>
</dbReference>
<reference evidence="11 12" key="1">
    <citation type="submission" date="2023-11" db="EMBL/GenBank/DDBJ databases">
        <authorList>
            <person name="Okamura Y."/>
        </authorList>
    </citation>
    <scope>NUCLEOTIDE SEQUENCE [LARGE SCALE GENOMIC DNA]</scope>
</reference>
<feature type="transmembrane region" description="Helical" evidence="10">
    <location>
        <begin position="224"/>
        <end position="246"/>
    </location>
</feature>
<dbReference type="Pfam" id="PF02949">
    <property type="entry name" value="7tm_6"/>
    <property type="match status" value="1"/>
</dbReference>
<feature type="transmembrane region" description="Helical" evidence="10">
    <location>
        <begin position="155"/>
        <end position="177"/>
    </location>
</feature>
<name>A0AAV1J195_9NEOP</name>
<evidence type="ECO:0000256" key="4">
    <source>
        <dbReference type="ARBA" id="ARBA00022692"/>
    </source>
</evidence>
<dbReference type="InterPro" id="IPR004117">
    <property type="entry name" value="7tm6_olfct_rcpt"/>
</dbReference>
<comment type="caution">
    <text evidence="11">The sequence shown here is derived from an EMBL/GenBank/DDBJ whole genome shotgun (WGS) entry which is preliminary data.</text>
</comment>
<keyword evidence="6 10" id="KW-1133">Transmembrane helix</keyword>
<evidence type="ECO:0000256" key="3">
    <source>
        <dbReference type="ARBA" id="ARBA00022606"/>
    </source>
</evidence>
<keyword evidence="4 10" id="KW-0812">Transmembrane</keyword>
<evidence type="ECO:0000256" key="9">
    <source>
        <dbReference type="ARBA" id="ARBA00023224"/>
    </source>
</evidence>
<keyword evidence="12" id="KW-1185">Reference proteome</keyword>
<evidence type="ECO:0000313" key="11">
    <source>
        <dbReference type="EMBL" id="CAK1542133.1"/>
    </source>
</evidence>
<gene>
    <name evidence="11" type="ORF">LNINA_LOCUS2054</name>
</gene>
<dbReference type="GO" id="GO:0005886">
    <property type="term" value="C:plasma membrane"/>
    <property type="evidence" value="ECO:0007669"/>
    <property type="project" value="UniProtKB-SubCell"/>
</dbReference>